<gene>
    <name evidence="2" type="ORF">IPJ48_10685</name>
</gene>
<protein>
    <submittedName>
        <fullName evidence="2">Uncharacterized protein</fullName>
    </submittedName>
</protein>
<evidence type="ECO:0000313" key="3">
    <source>
        <dbReference type="Proteomes" id="UP000886602"/>
    </source>
</evidence>
<evidence type="ECO:0000313" key="2">
    <source>
        <dbReference type="EMBL" id="MBK7423519.1"/>
    </source>
</evidence>
<dbReference type="AlphaFoldDB" id="A0A9D7F7G6"/>
<comment type="caution">
    <text evidence="2">The sequence shown here is derived from an EMBL/GenBank/DDBJ whole genome shotgun (WGS) entry which is preliminary data.</text>
</comment>
<proteinExistence type="predicted"/>
<reference evidence="2" key="1">
    <citation type="submission" date="2020-10" db="EMBL/GenBank/DDBJ databases">
        <title>Connecting structure to function with the recovery of over 1000 high-quality activated sludge metagenome-assembled genomes encoding full-length rRNA genes using long-read sequencing.</title>
        <authorList>
            <person name="Singleton C.M."/>
            <person name="Petriglieri F."/>
            <person name="Kristensen J.M."/>
            <person name="Kirkegaard R.H."/>
            <person name="Michaelsen T.Y."/>
            <person name="Andersen M.H."/>
            <person name="Karst S.M."/>
            <person name="Dueholm M.S."/>
            <person name="Nielsen P.H."/>
            <person name="Albertsen M."/>
        </authorList>
    </citation>
    <scope>NUCLEOTIDE SEQUENCE</scope>
    <source>
        <strain evidence="2">EsbW_18-Q3-R4-48_MAXAC.044</strain>
    </source>
</reference>
<evidence type="ECO:0000256" key="1">
    <source>
        <dbReference type="SAM" id="MobiDB-lite"/>
    </source>
</evidence>
<dbReference type="EMBL" id="JADJNC010000015">
    <property type="protein sequence ID" value="MBK7423519.1"/>
    <property type="molecule type" value="Genomic_DNA"/>
</dbReference>
<accession>A0A9D7F7G6</accession>
<feature type="region of interest" description="Disordered" evidence="1">
    <location>
        <begin position="1"/>
        <end position="65"/>
    </location>
</feature>
<name>A0A9D7F7G6_9RHOO</name>
<organism evidence="2 3">
    <name type="scientific">Candidatus Propionivibrio dominans</name>
    <dbReference type="NCBI Taxonomy" id="2954373"/>
    <lineage>
        <taxon>Bacteria</taxon>
        <taxon>Pseudomonadati</taxon>
        <taxon>Pseudomonadota</taxon>
        <taxon>Betaproteobacteria</taxon>
        <taxon>Rhodocyclales</taxon>
        <taxon>Rhodocyclaceae</taxon>
        <taxon>Propionivibrio</taxon>
    </lineage>
</organism>
<sequence length="65" mass="6547">MTNASKPSAQGTPGKIHEIETTPESELSDAALDQVSGGLKATSSSARGVKVSGPGTQTEDDVYVG</sequence>
<dbReference type="Proteomes" id="UP000886602">
    <property type="component" value="Unassembled WGS sequence"/>
</dbReference>
<feature type="compositionally biased region" description="Polar residues" evidence="1">
    <location>
        <begin position="1"/>
        <end position="11"/>
    </location>
</feature>